<evidence type="ECO:0000256" key="1">
    <source>
        <dbReference type="SAM" id="MobiDB-lite"/>
    </source>
</evidence>
<feature type="compositionally biased region" description="Basic and acidic residues" evidence="1">
    <location>
        <begin position="283"/>
        <end position="304"/>
    </location>
</feature>
<dbReference type="InterPro" id="IPR040256">
    <property type="entry name" value="At4g02000-like"/>
</dbReference>
<dbReference type="Proteomes" id="UP000824469">
    <property type="component" value="Unassembled WGS sequence"/>
</dbReference>
<accession>A0AA38LH59</accession>
<name>A0AA38LH59_TAXCH</name>
<sequence>MANNSENAKKIASTIWLGSEERSSLGENTQKGEGLRGAPGGHQAPVGGTTTVANKRNFCPNPPLCRATTASGVSRRFAGVANENVVGGTQGSGGFKPGFSFKDALGKSSGSIPGNQAFLVNLAEEIPSLVIESQEGNASLFLTPWFPEFNPNTLSISKTHVWVRLPNLPLHLWYALEDIGNALGRFIKEDLDRTHSGLCSFAQMCVEVDLSKGFPVRINLKFDNFRHSQPLDYENTTFQCRICRNSGHLQAMCPLNKKPTKKSGSTSSDGWGFVDPDLVDATSFKEEKSESENKAAISAEKETMDIVQES</sequence>
<comment type="caution">
    <text evidence="2">The sequence shown here is derived from an EMBL/GenBank/DDBJ whole genome shotgun (WGS) entry which is preliminary data.</text>
</comment>
<keyword evidence="3" id="KW-1185">Reference proteome</keyword>
<feature type="region of interest" description="Disordered" evidence="1">
    <location>
        <begin position="20"/>
        <end position="44"/>
    </location>
</feature>
<evidence type="ECO:0000313" key="3">
    <source>
        <dbReference type="Proteomes" id="UP000824469"/>
    </source>
</evidence>
<evidence type="ECO:0008006" key="4">
    <source>
        <dbReference type="Google" id="ProtNLM"/>
    </source>
</evidence>
<dbReference type="PANTHER" id="PTHR31286">
    <property type="entry name" value="GLYCINE-RICH CELL WALL STRUCTURAL PROTEIN 1.8-LIKE"/>
    <property type="match status" value="1"/>
</dbReference>
<dbReference type="PANTHER" id="PTHR31286:SF180">
    <property type="entry name" value="OS10G0362600 PROTEIN"/>
    <property type="match status" value="1"/>
</dbReference>
<evidence type="ECO:0000313" key="2">
    <source>
        <dbReference type="EMBL" id="KAH9320527.1"/>
    </source>
</evidence>
<protein>
    <recommendedName>
        <fullName evidence="4">DUF4283 domain-containing protein</fullName>
    </recommendedName>
</protein>
<feature type="region of interest" description="Disordered" evidence="1">
    <location>
        <begin position="255"/>
        <end position="310"/>
    </location>
</feature>
<gene>
    <name evidence="2" type="ORF">KI387_015166</name>
</gene>
<proteinExistence type="predicted"/>
<organism evidence="2 3">
    <name type="scientific">Taxus chinensis</name>
    <name type="common">Chinese yew</name>
    <name type="synonym">Taxus wallichiana var. chinensis</name>
    <dbReference type="NCBI Taxonomy" id="29808"/>
    <lineage>
        <taxon>Eukaryota</taxon>
        <taxon>Viridiplantae</taxon>
        <taxon>Streptophyta</taxon>
        <taxon>Embryophyta</taxon>
        <taxon>Tracheophyta</taxon>
        <taxon>Spermatophyta</taxon>
        <taxon>Pinopsida</taxon>
        <taxon>Pinidae</taxon>
        <taxon>Conifers II</taxon>
        <taxon>Cupressales</taxon>
        <taxon>Taxaceae</taxon>
        <taxon>Taxus</taxon>
    </lineage>
</organism>
<dbReference type="AlphaFoldDB" id="A0AA38LH59"/>
<dbReference type="EMBL" id="JAHRHJ020000003">
    <property type="protein sequence ID" value="KAH9320527.1"/>
    <property type="molecule type" value="Genomic_DNA"/>
</dbReference>
<reference evidence="2 3" key="1">
    <citation type="journal article" date="2021" name="Nat. Plants">
        <title>The Taxus genome provides insights into paclitaxel biosynthesis.</title>
        <authorList>
            <person name="Xiong X."/>
            <person name="Gou J."/>
            <person name="Liao Q."/>
            <person name="Li Y."/>
            <person name="Zhou Q."/>
            <person name="Bi G."/>
            <person name="Li C."/>
            <person name="Du R."/>
            <person name="Wang X."/>
            <person name="Sun T."/>
            <person name="Guo L."/>
            <person name="Liang H."/>
            <person name="Lu P."/>
            <person name="Wu Y."/>
            <person name="Zhang Z."/>
            <person name="Ro D.K."/>
            <person name="Shang Y."/>
            <person name="Huang S."/>
            <person name="Yan J."/>
        </authorList>
    </citation>
    <scope>NUCLEOTIDE SEQUENCE [LARGE SCALE GENOMIC DNA]</scope>
    <source>
        <strain evidence="2">Ta-2019</strain>
    </source>
</reference>